<feature type="region of interest" description="Disordered" evidence="6">
    <location>
        <begin position="249"/>
        <end position="289"/>
    </location>
</feature>
<feature type="transmembrane region" description="Helical" evidence="7">
    <location>
        <begin position="418"/>
        <end position="438"/>
    </location>
</feature>
<proteinExistence type="predicted"/>
<keyword evidence="5 7" id="KW-0472">Membrane</keyword>
<accession>A0ABU2TCZ8</accession>
<dbReference type="EMBL" id="JAVRFE010000035">
    <property type="protein sequence ID" value="MDT0458824.1"/>
    <property type="molecule type" value="Genomic_DNA"/>
</dbReference>
<feature type="compositionally biased region" description="Gly residues" evidence="6">
    <location>
        <begin position="249"/>
        <end position="261"/>
    </location>
</feature>
<gene>
    <name evidence="9" type="ORF">RM550_24380</name>
</gene>
<comment type="caution">
    <text evidence="9">The sequence shown here is derived from an EMBL/GenBank/DDBJ whole genome shotgun (WGS) entry which is preliminary data.</text>
</comment>
<organism evidence="9 10">
    <name type="scientific">Streptomyces mooreae</name>
    <dbReference type="NCBI Taxonomy" id="3075523"/>
    <lineage>
        <taxon>Bacteria</taxon>
        <taxon>Bacillati</taxon>
        <taxon>Actinomycetota</taxon>
        <taxon>Actinomycetes</taxon>
        <taxon>Kitasatosporales</taxon>
        <taxon>Streptomycetaceae</taxon>
        <taxon>Streptomyces</taxon>
    </lineage>
</organism>
<keyword evidence="3 7" id="KW-0812">Transmembrane</keyword>
<keyword evidence="10" id="KW-1185">Reference proteome</keyword>
<evidence type="ECO:0000313" key="9">
    <source>
        <dbReference type="EMBL" id="MDT0458824.1"/>
    </source>
</evidence>
<evidence type="ECO:0000256" key="3">
    <source>
        <dbReference type="ARBA" id="ARBA00022692"/>
    </source>
</evidence>
<sequence>MLTILGFVMIAAFLALIMMKKMSPMAALVLIPALFCVLVGQGAHLGDYVLKGIGDLAPTAAMLMFAIIYFGVMIDVGLFDPVVRGILKFCKADPVRVVLGTALLAAIVSLDGDGSTTFMITVSALYPLYKRLKMSLVVMTGVAATANGVMNTLPWGGPTARAATALKLDAGDIFVPMIPALAVGLVAVFALAYVLGRRERKRLGTLTLGDTRLVTEAADEKETATETAKAPEQVLVGAGAGGAGIVGGGAQRGTGGAGTGSGSQADADADSDSDGGTDTDPDSDDGLQVLDPQRATLRPKLYWFNAALTVALLTLLILQALPIPVLFLLGAALALTVNFPHMKDQKARVAAHAENVLNVSGMVFAAAVFTGVLTGTGMVEHMARWLVSGIPDALGPHMGIVTGVLSIPLTYFMSNDGFYFGIVPILAEAGAAHGVAPIEIARASLVGQALHMSSPLVPAVYVLVGMAKVEFGDHTKFTVKWAALTSLVVLGAGVLFGIL</sequence>
<evidence type="ECO:0000256" key="1">
    <source>
        <dbReference type="ARBA" id="ARBA00004141"/>
    </source>
</evidence>
<feature type="transmembrane region" description="Helical" evidence="7">
    <location>
        <begin position="302"/>
        <end position="335"/>
    </location>
</feature>
<protein>
    <submittedName>
        <fullName evidence="9">Citrate:proton symporter</fullName>
    </submittedName>
</protein>
<feature type="domain" description="Citrate transporter-like" evidence="8">
    <location>
        <begin position="14"/>
        <end position="447"/>
    </location>
</feature>
<keyword evidence="2" id="KW-0813">Transport</keyword>
<evidence type="ECO:0000256" key="5">
    <source>
        <dbReference type="ARBA" id="ARBA00023136"/>
    </source>
</evidence>
<dbReference type="NCBIfam" id="TIGR00784">
    <property type="entry name" value="citMHS"/>
    <property type="match status" value="1"/>
</dbReference>
<feature type="transmembrane region" description="Helical" evidence="7">
    <location>
        <begin position="58"/>
        <end position="79"/>
    </location>
</feature>
<feature type="transmembrane region" description="Helical" evidence="7">
    <location>
        <begin position="173"/>
        <end position="195"/>
    </location>
</feature>
<feature type="compositionally biased region" description="Acidic residues" evidence="6">
    <location>
        <begin position="267"/>
        <end position="285"/>
    </location>
</feature>
<evidence type="ECO:0000313" key="10">
    <source>
        <dbReference type="Proteomes" id="UP001180551"/>
    </source>
</evidence>
<feature type="transmembrane region" description="Helical" evidence="7">
    <location>
        <begin position="394"/>
        <end position="412"/>
    </location>
</feature>
<dbReference type="InterPro" id="IPR014738">
    <property type="entry name" value="Citrate_transporter"/>
</dbReference>
<feature type="transmembrane region" description="Helical" evidence="7">
    <location>
        <begin position="134"/>
        <end position="153"/>
    </location>
</feature>
<evidence type="ECO:0000256" key="6">
    <source>
        <dbReference type="SAM" id="MobiDB-lite"/>
    </source>
</evidence>
<reference evidence="9" key="1">
    <citation type="submission" date="2024-05" db="EMBL/GenBank/DDBJ databases">
        <title>30 novel species of actinomycetes from the DSMZ collection.</title>
        <authorList>
            <person name="Nouioui I."/>
        </authorList>
    </citation>
    <scope>NUCLEOTIDE SEQUENCE</scope>
    <source>
        <strain evidence="9">DSM 41527</strain>
    </source>
</reference>
<evidence type="ECO:0000256" key="7">
    <source>
        <dbReference type="SAM" id="Phobius"/>
    </source>
</evidence>
<evidence type="ECO:0000256" key="2">
    <source>
        <dbReference type="ARBA" id="ARBA00022448"/>
    </source>
</evidence>
<keyword evidence="4 7" id="KW-1133">Transmembrane helix</keyword>
<dbReference type="Proteomes" id="UP001180551">
    <property type="component" value="Unassembled WGS sequence"/>
</dbReference>
<dbReference type="RefSeq" id="WP_311625888.1">
    <property type="nucleotide sequence ID" value="NZ_JAVRFE010000035.1"/>
</dbReference>
<feature type="transmembrane region" description="Helical" evidence="7">
    <location>
        <begin position="355"/>
        <end position="373"/>
    </location>
</feature>
<feature type="transmembrane region" description="Helical" evidence="7">
    <location>
        <begin position="481"/>
        <end position="498"/>
    </location>
</feature>
<feature type="transmembrane region" description="Helical" evidence="7">
    <location>
        <begin position="450"/>
        <end position="469"/>
    </location>
</feature>
<name>A0ABU2TCZ8_9ACTN</name>
<dbReference type="InterPro" id="IPR004680">
    <property type="entry name" value="Cit_transptr-like_dom"/>
</dbReference>
<evidence type="ECO:0000256" key="4">
    <source>
        <dbReference type="ARBA" id="ARBA00022989"/>
    </source>
</evidence>
<dbReference type="Pfam" id="PF03600">
    <property type="entry name" value="CitMHS"/>
    <property type="match status" value="1"/>
</dbReference>
<evidence type="ECO:0000259" key="8">
    <source>
        <dbReference type="Pfam" id="PF03600"/>
    </source>
</evidence>
<comment type="subcellular location">
    <subcellularLocation>
        <location evidence="1">Membrane</location>
        <topology evidence="1">Multi-pass membrane protein</topology>
    </subcellularLocation>
</comment>